<organism evidence="9 10">
    <name type="scientific">Staphylotrichum tortipilum</name>
    <dbReference type="NCBI Taxonomy" id="2831512"/>
    <lineage>
        <taxon>Eukaryota</taxon>
        <taxon>Fungi</taxon>
        <taxon>Dikarya</taxon>
        <taxon>Ascomycota</taxon>
        <taxon>Pezizomycotina</taxon>
        <taxon>Sordariomycetes</taxon>
        <taxon>Sordariomycetidae</taxon>
        <taxon>Sordariales</taxon>
        <taxon>Chaetomiaceae</taxon>
        <taxon>Staphylotrichum</taxon>
    </lineage>
</organism>
<dbReference type="InterPro" id="IPR047988">
    <property type="entry name" value="Ribosomal_uS7m_fungi"/>
</dbReference>
<evidence type="ECO:0000259" key="8">
    <source>
        <dbReference type="Pfam" id="PF00177"/>
    </source>
</evidence>
<gene>
    <name evidence="9" type="ORF">C8A05DRAFT_15648</name>
</gene>
<evidence type="ECO:0000256" key="2">
    <source>
        <dbReference type="ARBA" id="ARBA00007151"/>
    </source>
</evidence>
<keyword evidence="5" id="KW-0687">Ribonucleoprotein</keyword>
<dbReference type="InterPro" id="IPR000235">
    <property type="entry name" value="Ribosomal_uS7"/>
</dbReference>
<evidence type="ECO:0000256" key="5">
    <source>
        <dbReference type="ARBA" id="ARBA00023274"/>
    </source>
</evidence>
<comment type="subcellular location">
    <subcellularLocation>
        <location evidence="1">Mitochondrion</location>
    </subcellularLocation>
</comment>
<dbReference type="CDD" id="cd14868">
    <property type="entry name" value="uS7_Mitochondria_Fungi"/>
    <property type="match status" value="1"/>
</dbReference>
<dbReference type="AlphaFoldDB" id="A0AAN6RTU3"/>
<keyword evidence="4" id="KW-0496">Mitochondrion</keyword>
<dbReference type="PANTHER" id="PTHR11205">
    <property type="entry name" value="RIBOSOMAL PROTEIN S7"/>
    <property type="match status" value="1"/>
</dbReference>
<evidence type="ECO:0000313" key="9">
    <source>
        <dbReference type="EMBL" id="KAK3902283.1"/>
    </source>
</evidence>
<dbReference type="GO" id="GO:0005840">
    <property type="term" value="C:ribosome"/>
    <property type="evidence" value="ECO:0007669"/>
    <property type="project" value="UniProtKB-KW"/>
</dbReference>
<dbReference type="InterPro" id="IPR023798">
    <property type="entry name" value="Ribosomal_uS7_dom"/>
</dbReference>
<feature type="domain" description="Small ribosomal subunit protein uS7" evidence="8">
    <location>
        <begin position="92"/>
        <end position="254"/>
    </location>
</feature>
<evidence type="ECO:0000256" key="3">
    <source>
        <dbReference type="ARBA" id="ARBA00022980"/>
    </source>
</evidence>
<dbReference type="SUPFAM" id="SSF47973">
    <property type="entry name" value="Ribosomal protein S7"/>
    <property type="match status" value="1"/>
</dbReference>
<dbReference type="Proteomes" id="UP001303889">
    <property type="component" value="Unassembled WGS sequence"/>
</dbReference>
<evidence type="ECO:0000256" key="4">
    <source>
        <dbReference type="ARBA" id="ARBA00023128"/>
    </source>
</evidence>
<proteinExistence type="inferred from homology"/>
<reference evidence="9" key="1">
    <citation type="journal article" date="2023" name="Mol. Phylogenet. Evol.">
        <title>Genome-scale phylogeny and comparative genomics of the fungal order Sordariales.</title>
        <authorList>
            <person name="Hensen N."/>
            <person name="Bonometti L."/>
            <person name="Westerberg I."/>
            <person name="Brannstrom I.O."/>
            <person name="Guillou S."/>
            <person name="Cros-Aarteil S."/>
            <person name="Calhoun S."/>
            <person name="Haridas S."/>
            <person name="Kuo A."/>
            <person name="Mondo S."/>
            <person name="Pangilinan J."/>
            <person name="Riley R."/>
            <person name="LaButti K."/>
            <person name="Andreopoulos B."/>
            <person name="Lipzen A."/>
            <person name="Chen C."/>
            <person name="Yan M."/>
            <person name="Daum C."/>
            <person name="Ng V."/>
            <person name="Clum A."/>
            <person name="Steindorff A."/>
            <person name="Ohm R.A."/>
            <person name="Martin F."/>
            <person name="Silar P."/>
            <person name="Natvig D.O."/>
            <person name="Lalanne C."/>
            <person name="Gautier V."/>
            <person name="Ament-Velasquez S.L."/>
            <person name="Kruys A."/>
            <person name="Hutchinson M.I."/>
            <person name="Powell A.J."/>
            <person name="Barry K."/>
            <person name="Miller A.N."/>
            <person name="Grigoriev I.V."/>
            <person name="Debuchy R."/>
            <person name="Gladieux P."/>
            <person name="Hiltunen Thoren M."/>
            <person name="Johannesson H."/>
        </authorList>
    </citation>
    <scope>NUCLEOTIDE SEQUENCE</scope>
    <source>
        <strain evidence="9">CBS 103.79</strain>
    </source>
</reference>
<comment type="function">
    <text evidence="6">Component of the mitochondrial ribosome (mitoribosome), a dedicated translation machinery responsible for the synthesis of mitochondrial genome-encoded proteins, including at least some of the essential transmembrane subunits of the mitochondrial respiratory chain. The mitoribosomes are attached to the mitochondrial inner membrane and translation products are cotranslationally integrated into the membrane.</text>
</comment>
<keyword evidence="3 9" id="KW-0689">Ribosomal protein</keyword>
<dbReference type="GO" id="GO:0005739">
    <property type="term" value="C:mitochondrion"/>
    <property type="evidence" value="ECO:0007669"/>
    <property type="project" value="UniProtKB-SubCell"/>
</dbReference>
<sequence>MPPRLNLFSACRALTSRAFAQRPPPLGPAVLARGMADLTPPPRPSTGFTSPANEEALGKLRLIEYGLTPADVSTEGHKYGLPDLPLQRDRNAKHRYDDVINQITKLLMRDGKLAKAQRDMALILKYLRTSPPPRLDPARPLLPGAPPAAHLPLDPITYLGLAIDSVAPLVKLRGFHKMAGGGKALEVPIPLRVRQRRRIAFQWILGVVTKKVSKGSGRTMFPHRLAEEIVAVVEGRSAVWDRRTQLHKAGTTNRANLNNMKVRRML</sequence>
<comment type="caution">
    <text evidence="9">The sequence shown here is derived from an EMBL/GenBank/DDBJ whole genome shotgun (WGS) entry which is preliminary data.</text>
</comment>
<name>A0AAN6RTU3_9PEZI</name>
<reference evidence="9" key="2">
    <citation type="submission" date="2023-05" db="EMBL/GenBank/DDBJ databases">
        <authorList>
            <consortium name="Lawrence Berkeley National Laboratory"/>
            <person name="Steindorff A."/>
            <person name="Hensen N."/>
            <person name="Bonometti L."/>
            <person name="Westerberg I."/>
            <person name="Brannstrom I.O."/>
            <person name="Guillou S."/>
            <person name="Cros-Aarteil S."/>
            <person name="Calhoun S."/>
            <person name="Haridas S."/>
            <person name="Kuo A."/>
            <person name="Mondo S."/>
            <person name="Pangilinan J."/>
            <person name="Riley R."/>
            <person name="Labutti K."/>
            <person name="Andreopoulos B."/>
            <person name="Lipzen A."/>
            <person name="Chen C."/>
            <person name="Yanf M."/>
            <person name="Daum C."/>
            <person name="Ng V."/>
            <person name="Clum A."/>
            <person name="Ohm R."/>
            <person name="Martin F."/>
            <person name="Silar P."/>
            <person name="Natvig D."/>
            <person name="Lalanne C."/>
            <person name="Gautier V."/>
            <person name="Ament-Velasquez S.L."/>
            <person name="Kruys A."/>
            <person name="Hutchinson M.I."/>
            <person name="Powell A.J."/>
            <person name="Barry K."/>
            <person name="Miller A.N."/>
            <person name="Grigoriev I.V."/>
            <person name="Debuchy R."/>
            <person name="Gladieux P."/>
            <person name="Thoren M.H."/>
            <person name="Johannesson H."/>
        </authorList>
    </citation>
    <scope>NUCLEOTIDE SEQUENCE</scope>
    <source>
        <strain evidence="9">CBS 103.79</strain>
    </source>
</reference>
<comment type="similarity">
    <text evidence="2">Belongs to the universal ribosomal protein uS7 family.</text>
</comment>
<dbReference type="FunFam" id="1.10.455.10:FF:000006">
    <property type="entry name" value="37S ribosomal protein S7, mitochondrial"/>
    <property type="match status" value="1"/>
</dbReference>
<evidence type="ECO:0000256" key="6">
    <source>
        <dbReference type="ARBA" id="ARBA00037226"/>
    </source>
</evidence>
<dbReference type="GO" id="GO:0006412">
    <property type="term" value="P:translation"/>
    <property type="evidence" value="ECO:0007669"/>
    <property type="project" value="InterPro"/>
</dbReference>
<dbReference type="EMBL" id="MU855520">
    <property type="protein sequence ID" value="KAK3902283.1"/>
    <property type="molecule type" value="Genomic_DNA"/>
</dbReference>
<dbReference type="Gene3D" id="1.10.455.10">
    <property type="entry name" value="Ribosomal protein S7 domain"/>
    <property type="match status" value="1"/>
</dbReference>
<dbReference type="Pfam" id="PF00177">
    <property type="entry name" value="Ribosomal_S7"/>
    <property type="match status" value="1"/>
</dbReference>
<dbReference type="GO" id="GO:1990904">
    <property type="term" value="C:ribonucleoprotein complex"/>
    <property type="evidence" value="ECO:0007669"/>
    <property type="project" value="UniProtKB-KW"/>
</dbReference>
<dbReference type="InterPro" id="IPR036823">
    <property type="entry name" value="Ribosomal_uS7_dom_sf"/>
</dbReference>
<evidence type="ECO:0000256" key="1">
    <source>
        <dbReference type="ARBA" id="ARBA00004173"/>
    </source>
</evidence>
<keyword evidence="10" id="KW-1185">Reference proteome</keyword>
<protein>
    <recommendedName>
        <fullName evidence="7">Small ribosomal subunit protein uS7m</fullName>
    </recommendedName>
</protein>
<evidence type="ECO:0000256" key="7">
    <source>
        <dbReference type="ARBA" id="ARBA00039306"/>
    </source>
</evidence>
<evidence type="ECO:0000313" key="10">
    <source>
        <dbReference type="Proteomes" id="UP001303889"/>
    </source>
</evidence>
<accession>A0AAN6RTU3</accession>